<feature type="compositionally biased region" description="Polar residues" evidence="1">
    <location>
        <begin position="353"/>
        <end position="374"/>
    </location>
</feature>
<name>W9YC28_9EURO</name>
<dbReference type="HOGENOM" id="CLU_015531_0_0_1"/>
<evidence type="ECO:0000313" key="2">
    <source>
        <dbReference type="EMBL" id="EXJ90407.1"/>
    </source>
</evidence>
<dbReference type="EMBL" id="AMWN01000003">
    <property type="protein sequence ID" value="EXJ90407.1"/>
    <property type="molecule type" value="Genomic_DNA"/>
</dbReference>
<gene>
    <name evidence="2" type="ORF">A1O1_03508</name>
</gene>
<evidence type="ECO:0000313" key="3">
    <source>
        <dbReference type="Proteomes" id="UP000019484"/>
    </source>
</evidence>
<keyword evidence="3" id="KW-1185">Reference proteome</keyword>
<feature type="compositionally biased region" description="Low complexity" evidence="1">
    <location>
        <begin position="294"/>
        <end position="304"/>
    </location>
</feature>
<dbReference type="AlphaFoldDB" id="W9YC28"/>
<accession>W9YC28</accession>
<feature type="region of interest" description="Disordered" evidence="1">
    <location>
        <begin position="426"/>
        <end position="504"/>
    </location>
</feature>
<feature type="region of interest" description="Disordered" evidence="1">
    <location>
        <begin position="150"/>
        <end position="204"/>
    </location>
</feature>
<feature type="region of interest" description="Disordered" evidence="1">
    <location>
        <begin position="690"/>
        <end position="715"/>
    </location>
</feature>
<dbReference type="eggNOG" id="ENOG502SPD8">
    <property type="taxonomic scope" value="Eukaryota"/>
</dbReference>
<feature type="compositionally biased region" description="Basic and acidic residues" evidence="1">
    <location>
        <begin position="321"/>
        <end position="341"/>
    </location>
</feature>
<feature type="region of interest" description="Disordered" evidence="1">
    <location>
        <begin position="291"/>
        <end position="375"/>
    </location>
</feature>
<dbReference type="OrthoDB" id="25896at2759"/>
<comment type="caution">
    <text evidence="2">The sequence shown here is derived from an EMBL/GenBank/DDBJ whole genome shotgun (WGS) entry which is preliminary data.</text>
</comment>
<organism evidence="2 3">
    <name type="scientific">Capronia coronata CBS 617.96</name>
    <dbReference type="NCBI Taxonomy" id="1182541"/>
    <lineage>
        <taxon>Eukaryota</taxon>
        <taxon>Fungi</taxon>
        <taxon>Dikarya</taxon>
        <taxon>Ascomycota</taxon>
        <taxon>Pezizomycotina</taxon>
        <taxon>Eurotiomycetes</taxon>
        <taxon>Chaetothyriomycetidae</taxon>
        <taxon>Chaetothyriales</taxon>
        <taxon>Herpotrichiellaceae</taxon>
        <taxon>Capronia</taxon>
    </lineage>
</organism>
<protein>
    <submittedName>
        <fullName evidence="2">Uncharacterized protein</fullName>
    </submittedName>
</protein>
<reference evidence="2 3" key="1">
    <citation type="submission" date="2013-03" db="EMBL/GenBank/DDBJ databases">
        <title>The Genome Sequence of Capronia coronata CBS 617.96.</title>
        <authorList>
            <consortium name="The Broad Institute Genomics Platform"/>
            <person name="Cuomo C."/>
            <person name="de Hoog S."/>
            <person name="Gorbushina A."/>
            <person name="Walker B."/>
            <person name="Young S.K."/>
            <person name="Zeng Q."/>
            <person name="Gargeya S."/>
            <person name="Fitzgerald M."/>
            <person name="Haas B."/>
            <person name="Abouelleil A."/>
            <person name="Allen A.W."/>
            <person name="Alvarado L."/>
            <person name="Arachchi H.M."/>
            <person name="Berlin A.M."/>
            <person name="Chapman S.B."/>
            <person name="Gainer-Dewar J."/>
            <person name="Goldberg J."/>
            <person name="Griggs A."/>
            <person name="Gujja S."/>
            <person name="Hansen M."/>
            <person name="Howarth C."/>
            <person name="Imamovic A."/>
            <person name="Ireland A."/>
            <person name="Larimer J."/>
            <person name="McCowan C."/>
            <person name="Murphy C."/>
            <person name="Pearson M."/>
            <person name="Poon T.W."/>
            <person name="Priest M."/>
            <person name="Roberts A."/>
            <person name="Saif S."/>
            <person name="Shea T."/>
            <person name="Sisk P."/>
            <person name="Sykes S."/>
            <person name="Wortman J."/>
            <person name="Nusbaum C."/>
            <person name="Birren B."/>
        </authorList>
    </citation>
    <scope>NUCLEOTIDE SEQUENCE [LARGE SCALE GENOMIC DNA]</scope>
    <source>
        <strain evidence="2 3">CBS 617.96</strain>
    </source>
</reference>
<dbReference type="GeneID" id="19158400"/>
<sequence>MDISTLVRAVIAAFEDASKLVRRIHDQRERGSGACLPEDPTRELLESLTLGPAIVRGHYEHDLKRFGESYACGDIQAREQMKDVLINLQMTLIVTLRNVYMDEMDLDFNTVRTASDDCRVNASVCLGQLSQRLSDAAKVQAYYPQNIPYGSRASLMPPSSPSLGYSSSRSTQSSAAFPTPRTPDPSVEQFGNLAVSPPGHPPLVDGKISMNSEGLQDKCERDKCERIPLSRPTAGLQIEVPSSAVHRINDTDARSLRRRSSQALAPEDNILLLFPQPGHPAPIGKQAEREYFGSSGRSSHAYSSPDISRASSGHRSRKSRDRFGPDDYDEHEHTIRTDGRQYSHSTIYDMYHPSTSEQHPSAPASSTSYSQRAQAISHAPYEHVRYLQENSRPPRPQPRSDSLNASKRMHHLHELYNHPVRLEKDVQQPPSRQFDSRPSHAAPIPVDSVHHEISGPPLYPLPQPPSHQHQHHASTASRHLPPTSMSSYTRTTSTHTEASSTPSVTLSIITTGPVTLPTDKNLLGFCKGAFRLQAGLERKAFSLVNRPAGLVGMTTSWKCEKCNFEGPIHETIVVREGKKKGKAERSFDPKVRTSQGGGVRYRWAFLARCHVTLKAMVPSNTALGREGAFGSFGCIFCCAEGKSRGWLDAGDALSTCSGSAGANGRSIASRSGSVRSGHTANTAIKMVSSGGSNGLFNPNGHGLGKGKGRGEETSMLTTTASPTPIFGNVASFMQHLETVHRGQDGWPNAEMVGRFRVVVARVAPADDHDWEVNLVPY</sequence>
<dbReference type="Proteomes" id="UP000019484">
    <property type="component" value="Unassembled WGS sequence"/>
</dbReference>
<feature type="compositionally biased region" description="Low complexity" evidence="1">
    <location>
        <begin position="151"/>
        <end position="174"/>
    </location>
</feature>
<proteinExistence type="predicted"/>
<dbReference type="RefSeq" id="XP_007722601.1">
    <property type="nucleotide sequence ID" value="XM_007724411.1"/>
</dbReference>
<dbReference type="STRING" id="1182541.W9YC28"/>
<evidence type="ECO:0000256" key="1">
    <source>
        <dbReference type="SAM" id="MobiDB-lite"/>
    </source>
</evidence>
<feature type="compositionally biased region" description="Low complexity" evidence="1">
    <location>
        <begin position="483"/>
        <end position="503"/>
    </location>
</feature>